<comment type="caution">
    <text evidence="2">The sequence shown here is derived from an EMBL/GenBank/DDBJ whole genome shotgun (WGS) entry which is preliminary data.</text>
</comment>
<dbReference type="SUPFAM" id="SSF52540">
    <property type="entry name" value="P-loop containing nucleoside triphosphate hydrolases"/>
    <property type="match status" value="1"/>
</dbReference>
<reference evidence="2" key="1">
    <citation type="submission" date="2023-06" db="EMBL/GenBank/DDBJ databases">
        <title>Genome-scale phylogeny and comparative genomics of the fungal order Sordariales.</title>
        <authorList>
            <consortium name="Lawrence Berkeley National Laboratory"/>
            <person name="Hensen N."/>
            <person name="Bonometti L."/>
            <person name="Westerberg I."/>
            <person name="Brannstrom I.O."/>
            <person name="Guillou S."/>
            <person name="Cros-Aarteil S."/>
            <person name="Calhoun S."/>
            <person name="Haridas S."/>
            <person name="Kuo A."/>
            <person name="Mondo S."/>
            <person name="Pangilinan J."/>
            <person name="Riley R."/>
            <person name="Labutti K."/>
            <person name="Andreopoulos B."/>
            <person name="Lipzen A."/>
            <person name="Chen C."/>
            <person name="Yanf M."/>
            <person name="Daum C."/>
            <person name="Ng V."/>
            <person name="Clum A."/>
            <person name="Steindorff A."/>
            <person name="Ohm R."/>
            <person name="Martin F."/>
            <person name="Silar P."/>
            <person name="Natvig D."/>
            <person name="Lalanne C."/>
            <person name="Gautier V."/>
            <person name="Ament-Velasquez S.L."/>
            <person name="Kruys A."/>
            <person name="Hutchinson M.I."/>
            <person name="Powell A.J."/>
            <person name="Barry K."/>
            <person name="Miller A.N."/>
            <person name="Grigoriev I.V."/>
            <person name="Debuchy R."/>
            <person name="Gladieux P."/>
            <person name="Thoren M.H."/>
            <person name="Johannesson H."/>
        </authorList>
    </citation>
    <scope>NUCLEOTIDE SEQUENCE</scope>
    <source>
        <strain evidence="2">SMH4607-1</strain>
    </source>
</reference>
<evidence type="ECO:0000313" key="2">
    <source>
        <dbReference type="EMBL" id="KAK0711784.1"/>
    </source>
</evidence>
<sequence length="319" mass="36147">MDKTDAGGQSQSQGPKPKNSKVMIALLGVTGAGKSTFINVACGREVLKISHGAKPCTQDPKSVEFQMDDRTIVLIDTPGFDDDKRSDVRILEDIAIWMAKKGYMGEQMLDGLIFLHPVTLTRAGGSELSRTQLLEKILGPGAYNRVFIATTMWDYIVNENLVKERLESRFAEGGVWHELKSKGAADVKHHNTQESAHAIIRSIIEIADRMGKPEIRLENELKKEKGRLVQTSAGKTLEGQITEKILILEDEICKHGKTRPPASYRNDKVSEHRTEWKRWHSRQRELQGKLARREQELKKLQNIIVRFFRVLAAMFRPPR</sequence>
<dbReference type="GO" id="GO:0005525">
    <property type="term" value="F:GTP binding"/>
    <property type="evidence" value="ECO:0007669"/>
    <property type="project" value="InterPro"/>
</dbReference>
<dbReference type="InterPro" id="IPR027417">
    <property type="entry name" value="P-loop_NTPase"/>
</dbReference>
<dbReference type="Gene3D" id="3.40.50.300">
    <property type="entry name" value="P-loop containing nucleotide triphosphate hydrolases"/>
    <property type="match status" value="1"/>
</dbReference>
<dbReference type="InterPro" id="IPR006073">
    <property type="entry name" value="GTP-bd"/>
</dbReference>
<dbReference type="GO" id="GO:0016787">
    <property type="term" value="F:hydrolase activity"/>
    <property type="evidence" value="ECO:0007669"/>
    <property type="project" value="UniProtKB-KW"/>
</dbReference>
<organism evidence="2 3">
    <name type="scientific">Lasiosphaeris hirsuta</name>
    <dbReference type="NCBI Taxonomy" id="260670"/>
    <lineage>
        <taxon>Eukaryota</taxon>
        <taxon>Fungi</taxon>
        <taxon>Dikarya</taxon>
        <taxon>Ascomycota</taxon>
        <taxon>Pezizomycotina</taxon>
        <taxon>Sordariomycetes</taxon>
        <taxon>Sordariomycetidae</taxon>
        <taxon>Sordariales</taxon>
        <taxon>Lasiosphaeriaceae</taxon>
        <taxon>Lasiosphaeris</taxon>
    </lineage>
</organism>
<keyword evidence="2" id="KW-0378">Hydrolase</keyword>
<evidence type="ECO:0000259" key="1">
    <source>
        <dbReference type="Pfam" id="PF01926"/>
    </source>
</evidence>
<protein>
    <submittedName>
        <fullName evidence="2">P-loop containing nucleoside triphosphate hydrolase protein</fullName>
    </submittedName>
</protein>
<evidence type="ECO:0000313" key="3">
    <source>
        <dbReference type="Proteomes" id="UP001172102"/>
    </source>
</evidence>
<dbReference type="Pfam" id="PF01926">
    <property type="entry name" value="MMR_HSR1"/>
    <property type="match status" value="1"/>
</dbReference>
<keyword evidence="3" id="KW-1185">Reference proteome</keyword>
<dbReference type="Proteomes" id="UP001172102">
    <property type="component" value="Unassembled WGS sequence"/>
</dbReference>
<name>A0AA40DPX9_9PEZI</name>
<feature type="domain" description="G" evidence="1">
    <location>
        <begin position="24"/>
        <end position="84"/>
    </location>
</feature>
<proteinExistence type="predicted"/>
<gene>
    <name evidence="2" type="ORF">B0H67DRAFT_685343</name>
</gene>
<dbReference type="AlphaFoldDB" id="A0AA40DPX9"/>
<dbReference type="EMBL" id="JAUKUA010000005">
    <property type="protein sequence ID" value="KAK0711784.1"/>
    <property type="molecule type" value="Genomic_DNA"/>
</dbReference>
<accession>A0AA40DPX9</accession>